<dbReference type="InterPro" id="IPR008271">
    <property type="entry name" value="Ser/Thr_kinase_AS"/>
</dbReference>
<dbReference type="SUPFAM" id="SSF56112">
    <property type="entry name" value="Protein kinase-like (PK-like)"/>
    <property type="match status" value="1"/>
</dbReference>
<sequence>MGSCCIKNSKNPGESSISCSSDIFGKSISVEDFAIKKIIGKGAFAKVFLVRNKQEDKIYAMKVLRKKDIREVEEKHRILLEREVLANIDHPFIIKLHTAFQSSEKLYFVLDFVNGGELYTHLTNEGIFSVEKAKFYAAEITLALECLHQNDIIYRDLKPQNILLDYQGHIKLVDFGLCKKLSKKGLAYSILGSPDYIAPEILTEEGHDKCVDWWSLGILIYRMLSGRCPFTDVDPESIFERIQNDDLNIPDSFTEDQQSIVSDLLEKNPKRRLGSGPQDAEIIKDHPFFEGIDWEELMHKRIQPPFSPPVADEEDLCLIDPQFVNEKLRESDFKRKTLTSSIIEMENQSKASREG</sequence>
<dbReference type="InterPro" id="IPR000719">
    <property type="entry name" value="Prot_kinase_dom"/>
</dbReference>
<comment type="similarity">
    <text evidence="8">Belongs to the protein kinase superfamily.</text>
</comment>
<evidence type="ECO:0000256" key="8">
    <source>
        <dbReference type="RuleBase" id="RU000304"/>
    </source>
</evidence>
<dbReference type="PROSITE" id="PS50011">
    <property type="entry name" value="PROTEIN_KINASE_DOM"/>
    <property type="match status" value="1"/>
</dbReference>
<dbReference type="CDD" id="cd05123">
    <property type="entry name" value="STKc_AGC"/>
    <property type="match status" value="1"/>
</dbReference>
<dbReference type="Gene3D" id="3.30.200.20">
    <property type="entry name" value="Phosphorylase Kinase, domain 1"/>
    <property type="match status" value="1"/>
</dbReference>
<dbReference type="SMART" id="SM00220">
    <property type="entry name" value="S_TKc"/>
    <property type="match status" value="1"/>
</dbReference>
<evidence type="ECO:0000259" key="10">
    <source>
        <dbReference type="PROSITE" id="PS51285"/>
    </source>
</evidence>
<dbReference type="Pfam" id="PF00069">
    <property type="entry name" value="Pkinase"/>
    <property type="match status" value="1"/>
</dbReference>
<dbReference type="InterPro" id="IPR011009">
    <property type="entry name" value="Kinase-like_dom_sf"/>
</dbReference>
<protein>
    <submittedName>
        <fullName evidence="11">Uncharacterized protein</fullName>
    </submittedName>
</protein>
<keyword evidence="6 7" id="KW-0067">ATP-binding</keyword>
<dbReference type="PROSITE" id="PS00108">
    <property type="entry name" value="PROTEIN_KINASE_ST"/>
    <property type="match status" value="1"/>
</dbReference>
<dbReference type="PROSITE" id="PS00107">
    <property type="entry name" value="PROTEIN_KINASE_ATP"/>
    <property type="match status" value="1"/>
</dbReference>
<evidence type="ECO:0000256" key="2">
    <source>
        <dbReference type="ARBA" id="ARBA00022553"/>
    </source>
</evidence>
<reference evidence="11" key="1">
    <citation type="submission" date="2023-07" db="EMBL/GenBank/DDBJ databases">
        <authorList>
            <consortium name="AG Swart"/>
            <person name="Singh M."/>
            <person name="Singh A."/>
            <person name="Seah K."/>
            <person name="Emmerich C."/>
        </authorList>
    </citation>
    <scope>NUCLEOTIDE SEQUENCE</scope>
    <source>
        <strain evidence="11">DP1</strain>
    </source>
</reference>
<dbReference type="EMBL" id="CAMPGE010014276">
    <property type="protein sequence ID" value="CAI2372955.1"/>
    <property type="molecule type" value="Genomic_DNA"/>
</dbReference>
<comment type="caution">
    <text evidence="11">The sequence shown here is derived from an EMBL/GenBank/DDBJ whole genome shotgun (WGS) entry which is preliminary data.</text>
</comment>
<evidence type="ECO:0000256" key="5">
    <source>
        <dbReference type="ARBA" id="ARBA00022777"/>
    </source>
</evidence>
<dbReference type="FunFam" id="1.10.510.10:FF:000210">
    <property type="entry name" value="Non-specific serine/threonine protein kinase"/>
    <property type="match status" value="1"/>
</dbReference>
<evidence type="ECO:0000256" key="7">
    <source>
        <dbReference type="PROSITE-ProRule" id="PRU10141"/>
    </source>
</evidence>
<feature type="domain" description="Protein kinase" evidence="9">
    <location>
        <begin position="33"/>
        <end position="289"/>
    </location>
</feature>
<proteinExistence type="inferred from homology"/>
<organism evidence="11 12">
    <name type="scientific">Euplotes crassus</name>
    <dbReference type="NCBI Taxonomy" id="5936"/>
    <lineage>
        <taxon>Eukaryota</taxon>
        <taxon>Sar</taxon>
        <taxon>Alveolata</taxon>
        <taxon>Ciliophora</taxon>
        <taxon>Intramacronucleata</taxon>
        <taxon>Spirotrichea</taxon>
        <taxon>Hypotrichia</taxon>
        <taxon>Euplotida</taxon>
        <taxon>Euplotidae</taxon>
        <taxon>Moneuplotes</taxon>
    </lineage>
</organism>
<keyword evidence="4 7" id="KW-0547">Nucleotide-binding</keyword>
<dbReference type="PROSITE" id="PS51285">
    <property type="entry name" value="AGC_KINASE_CTER"/>
    <property type="match status" value="1"/>
</dbReference>
<dbReference type="Gene3D" id="1.10.510.10">
    <property type="entry name" value="Transferase(Phosphotransferase) domain 1"/>
    <property type="match status" value="1"/>
</dbReference>
<feature type="domain" description="AGC-kinase C-terminal" evidence="10">
    <location>
        <begin position="290"/>
        <end position="348"/>
    </location>
</feature>
<evidence type="ECO:0000256" key="1">
    <source>
        <dbReference type="ARBA" id="ARBA00022527"/>
    </source>
</evidence>
<keyword evidence="1 8" id="KW-0723">Serine/threonine-protein kinase</keyword>
<feature type="binding site" evidence="7">
    <location>
        <position position="62"/>
    </location>
    <ligand>
        <name>ATP</name>
        <dbReference type="ChEBI" id="CHEBI:30616"/>
    </ligand>
</feature>
<dbReference type="InterPro" id="IPR017441">
    <property type="entry name" value="Protein_kinase_ATP_BS"/>
</dbReference>
<dbReference type="InterPro" id="IPR045270">
    <property type="entry name" value="STKc_AGC"/>
</dbReference>
<evidence type="ECO:0000313" key="12">
    <source>
        <dbReference type="Proteomes" id="UP001295684"/>
    </source>
</evidence>
<evidence type="ECO:0000259" key="9">
    <source>
        <dbReference type="PROSITE" id="PS50011"/>
    </source>
</evidence>
<dbReference type="AlphaFoldDB" id="A0AAD1XHX7"/>
<dbReference type="PANTHER" id="PTHR24351">
    <property type="entry name" value="RIBOSOMAL PROTEIN S6 KINASE"/>
    <property type="match status" value="1"/>
</dbReference>
<keyword evidence="2" id="KW-0597">Phosphoprotein</keyword>
<evidence type="ECO:0000256" key="3">
    <source>
        <dbReference type="ARBA" id="ARBA00022679"/>
    </source>
</evidence>
<dbReference type="GO" id="GO:0004674">
    <property type="term" value="F:protein serine/threonine kinase activity"/>
    <property type="evidence" value="ECO:0007669"/>
    <property type="project" value="UniProtKB-KW"/>
</dbReference>
<dbReference type="InterPro" id="IPR000961">
    <property type="entry name" value="AGC-kinase_C"/>
</dbReference>
<dbReference type="FunFam" id="3.30.200.20:FF:000537">
    <property type="entry name" value="Non-specific serine/threonine protein kinase"/>
    <property type="match status" value="1"/>
</dbReference>
<gene>
    <name evidence="11" type="ORF">ECRASSUSDP1_LOCUS14292</name>
</gene>
<name>A0AAD1XHX7_EUPCR</name>
<dbReference type="Proteomes" id="UP001295684">
    <property type="component" value="Unassembled WGS sequence"/>
</dbReference>
<evidence type="ECO:0000313" key="11">
    <source>
        <dbReference type="EMBL" id="CAI2372955.1"/>
    </source>
</evidence>
<evidence type="ECO:0000256" key="6">
    <source>
        <dbReference type="ARBA" id="ARBA00022840"/>
    </source>
</evidence>
<evidence type="ECO:0000256" key="4">
    <source>
        <dbReference type="ARBA" id="ARBA00022741"/>
    </source>
</evidence>
<accession>A0AAD1XHX7</accession>
<keyword evidence="5" id="KW-0418">Kinase</keyword>
<keyword evidence="3" id="KW-0808">Transferase</keyword>
<dbReference type="GO" id="GO:0005524">
    <property type="term" value="F:ATP binding"/>
    <property type="evidence" value="ECO:0007669"/>
    <property type="project" value="UniProtKB-UniRule"/>
</dbReference>
<dbReference type="SMART" id="SM00133">
    <property type="entry name" value="S_TK_X"/>
    <property type="match status" value="1"/>
</dbReference>
<keyword evidence="12" id="KW-1185">Reference proteome</keyword>